<dbReference type="Gene3D" id="1.10.3210.10">
    <property type="entry name" value="Hypothetical protein af1432"/>
    <property type="match status" value="1"/>
</dbReference>
<dbReference type="SMART" id="SM00954">
    <property type="entry name" value="RelA_SpoT"/>
    <property type="match status" value="1"/>
</dbReference>
<dbReference type="InterPro" id="IPR007685">
    <property type="entry name" value="RelA_SpoT"/>
</dbReference>
<comment type="similarity">
    <text evidence="1">Belongs to the relA/spoT family.</text>
</comment>
<dbReference type="Pfam" id="PF04607">
    <property type="entry name" value="RelA_SpoT"/>
    <property type="match status" value="1"/>
</dbReference>
<dbReference type="CDD" id="cd05399">
    <property type="entry name" value="NT_Rel-Spo_like"/>
    <property type="match status" value="1"/>
</dbReference>
<dbReference type="InterPro" id="IPR045600">
    <property type="entry name" value="RelA/SpoT_AH_RIS"/>
</dbReference>
<name>A0A2V1IQF6_9BACT</name>
<dbReference type="InterPro" id="IPR033655">
    <property type="entry name" value="TGS_RelA/SpoT"/>
</dbReference>
<comment type="caution">
    <text evidence="3">The sequence shown here is derived from an EMBL/GenBank/DDBJ whole genome shotgun (WGS) entry which is preliminary data.</text>
</comment>
<dbReference type="AlphaFoldDB" id="A0A2V1IQF6"/>
<sequence length="736" mass="83745">MEKPIFTSAETTELKALARTLLREAAEVASPKDFATVKDAVARAYSGEKSPVDRHGINRVLHSMRTAIALCQMVSPDRNMIIATMTYGLCMEDAFSQDQIRKLWGEDVEHMVGGLIKVSTLYGKQGVVKTDNFRRLLMTFAEDIRVIIIMIVERLILMRTINHHPDEKFVADTAFEANYLYAPLAHRLGLYKIKSDLEDMSLKYTARETYSKIAAELNETKVARDAYIADFIAPLKAKLDTTGLKYEIKGRTKSIYSIWNKLRKQQVELSGIYDLFAIRIILDVPLDREKADCWNVYSIVTDMYTPNPARMKDWLSIPKSNGYESLHTTVKGPDNKWVEVQIRTRRMDLVAEKGLAAHWKYKGIKSEGDLDSWMNNIRDILETADGPMELMKNFKMDLYDKEVFVFTPRGDLYRLPLGATVLDFAFNIHSKLGCTCVGGKVNGRNRKLNHKLHSGDTVEITTAPGQIPKQDWLSFVVTSKARNKIKQTLNERANRSAELGKELLQRRCKNRKIELEEGYLMRTIKKMGYRTVTDFYKAISDEIIDVNDVITQYELIENADRKAESERRSAEEFELLDNGDHRQESASDDILIIGDNIKGINYKLSRCCNPIFGDDVFGFVSAEGVIKIHRNDCPNAEHIRYKYPYRVIRTRWSGKVGSHFAATLKIVGNDDITIVTNITSIINKEKDVTLRNISIDSSDGIFSGFLVIGISDTDALNNIIKKIKTIKGIKDVQRSN</sequence>
<dbReference type="InterPro" id="IPR004811">
    <property type="entry name" value="RelA/Spo_fam"/>
</dbReference>
<evidence type="ECO:0000256" key="1">
    <source>
        <dbReference type="RuleBase" id="RU003847"/>
    </source>
</evidence>
<organism evidence="3 4">
    <name type="scientific">Duncaniella muris</name>
    <dbReference type="NCBI Taxonomy" id="2094150"/>
    <lineage>
        <taxon>Bacteria</taxon>
        <taxon>Pseudomonadati</taxon>
        <taxon>Bacteroidota</taxon>
        <taxon>Bacteroidia</taxon>
        <taxon>Bacteroidales</taxon>
        <taxon>Muribaculaceae</taxon>
        <taxon>Duncaniella</taxon>
    </lineage>
</organism>
<dbReference type="GO" id="GO:0016787">
    <property type="term" value="F:hydrolase activity"/>
    <property type="evidence" value="ECO:0007669"/>
    <property type="project" value="UniProtKB-KW"/>
</dbReference>
<comment type="function">
    <text evidence="1">In eubacteria ppGpp (guanosine 3'-diphosphate 5'-diphosphate) is a mediator of the stringent response that coordinates a variety of cellular activities in response to changes in nutritional abundance.</text>
</comment>
<dbReference type="CDD" id="cd01668">
    <property type="entry name" value="TGS_RSH"/>
    <property type="match status" value="1"/>
</dbReference>
<dbReference type="Gene3D" id="3.30.70.260">
    <property type="match status" value="1"/>
</dbReference>
<dbReference type="InterPro" id="IPR012675">
    <property type="entry name" value="Beta-grasp_dom_sf"/>
</dbReference>
<reference evidence="4" key="1">
    <citation type="submission" date="2018-02" db="EMBL/GenBank/DDBJ databases">
        <authorList>
            <person name="Clavel T."/>
            <person name="Strowig T."/>
        </authorList>
    </citation>
    <scope>NUCLEOTIDE SEQUENCE [LARGE SCALE GENOMIC DNA]</scope>
    <source>
        <strain evidence="4">DSM 103720</strain>
    </source>
</reference>
<dbReference type="NCBIfam" id="TIGR00691">
    <property type="entry name" value="spoT_relA"/>
    <property type="match status" value="1"/>
</dbReference>
<dbReference type="PROSITE" id="PS51880">
    <property type="entry name" value="TGS"/>
    <property type="match status" value="1"/>
</dbReference>
<dbReference type="SUPFAM" id="SSF109604">
    <property type="entry name" value="HD-domain/PDEase-like"/>
    <property type="match status" value="1"/>
</dbReference>
<dbReference type="FunFam" id="3.10.20.30:FF:000002">
    <property type="entry name" value="GTP pyrophosphokinase (RelA/SpoT)"/>
    <property type="match status" value="1"/>
</dbReference>
<dbReference type="Gene3D" id="3.10.20.30">
    <property type="match status" value="1"/>
</dbReference>
<evidence type="ECO:0000313" key="3">
    <source>
        <dbReference type="EMBL" id="PWB02807.1"/>
    </source>
</evidence>
<evidence type="ECO:0000259" key="2">
    <source>
        <dbReference type="PROSITE" id="PS51880"/>
    </source>
</evidence>
<dbReference type="GO" id="GO:0015969">
    <property type="term" value="P:guanosine tetraphosphate metabolic process"/>
    <property type="evidence" value="ECO:0007669"/>
    <property type="project" value="InterPro"/>
</dbReference>
<dbReference type="EMBL" id="PUEC01000009">
    <property type="protein sequence ID" value="PWB02807.1"/>
    <property type="molecule type" value="Genomic_DNA"/>
</dbReference>
<accession>A0A2V1IQF6</accession>
<dbReference type="Pfam" id="PF13291">
    <property type="entry name" value="ACT_4"/>
    <property type="match status" value="1"/>
</dbReference>
<gene>
    <name evidence="3" type="ORF">C5O23_05095</name>
</gene>
<proteinExistence type="inferred from homology"/>
<dbReference type="InterPro" id="IPR043519">
    <property type="entry name" value="NT_sf"/>
</dbReference>
<dbReference type="InterPro" id="IPR002912">
    <property type="entry name" value="ACT_dom"/>
</dbReference>
<dbReference type="Gene3D" id="3.30.460.10">
    <property type="entry name" value="Beta Polymerase, domain 2"/>
    <property type="match status" value="1"/>
</dbReference>
<dbReference type="InterPro" id="IPR004095">
    <property type="entry name" value="TGS"/>
</dbReference>
<dbReference type="GeneID" id="82525718"/>
<keyword evidence="4" id="KW-1185">Reference proteome</keyword>
<dbReference type="Pfam" id="PF13328">
    <property type="entry name" value="HD_4"/>
    <property type="match status" value="1"/>
</dbReference>
<dbReference type="Proteomes" id="UP000244905">
    <property type="component" value="Unassembled WGS sequence"/>
</dbReference>
<protein>
    <submittedName>
        <fullName evidence="3">Bifunctional (P)ppGpp synthetase/guanosine-3',5'-bis(Diphosphate) 3'-pyrophosphohydrolase</fullName>
    </submittedName>
</protein>
<dbReference type="InterPro" id="IPR012676">
    <property type="entry name" value="TGS-like"/>
</dbReference>
<dbReference type="SUPFAM" id="SSF81271">
    <property type="entry name" value="TGS-like"/>
    <property type="match status" value="1"/>
</dbReference>
<feature type="domain" description="TGS" evidence="2">
    <location>
        <begin position="401"/>
        <end position="462"/>
    </location>
</feature>
<dbReference type="PANTHER" id="PTHR21262:SF31">
    <property type="entry name" value="GTP PYROPHOSPHOKINASE"/>
    <property type="match status" value="1"/>
</dbReference>
<dbReference type="RefSeq" id="WP_107031872.1">
    <property type="nucleotide sequence ID" value="NZ_CAOLYA010000029.1"/>
</dbReference>
<evidence type="ECO:0000313" key="4">
    <source>
        <dbReference type="Proteomes" id="UP000244905"/>
    </source>
</evidence>
<keyword evidence="3" id="KW-0378">Hydrolase</keyword>
<dbReference type="Pfam" id="PF19296">
    <property type="entry name" value="RelA_AH_RIS"/>
    <property type="match status" value="1"/>
</dbReference>
<dbReference type="PANTHER" id="PTHR21262">
    <property type="entry name" value="GUANOSINE-3',5'-BIS DIPHOSPHATE 3'-PYROPHOSPHOHYDROLASE"/>
    <property type="match status" value="1"/>
</dbReference>
<dbReference type="SUPFAM" id="SSF81301">
    <property type="entry name" value="Nucleotidyltransferase"/>
    <property type="match status" value="1"/>
</dbReference>
<dbReference type="Pfam" id="PF02824">
    <property type="entry name" value="TGS"/>
    <property type="match status" value="1"/>
</dbReference>
<dbReference type="GO" id="GO:0005886">
    <property type="term" value="C:plasma membrane"/>
    <property type="evidence" value="ECO:0007669"/>
    <property type="project" value="TreeGrafter"/>
</dbReference>